<dbReference type="Gene3D" id="1.10.287.950">
    <property type="entry name" value="Methyl-accepting chemotaxis protein"/>
    <property type="match status" value="1"/>
</dbReference>
<reference evidence="6" key="1">
    <citation type="submission" date="2015-08" db="EMBL/GenBank/DDBJ databases">
        <title>Fjat-14210 dsm16467.</title>
        <authorList>
            <person name="Liu B."/>
            <person name="Wang J."/>
            <person name="Zhu Y."/>
            <person name="Liu G."/>
            <person name="Chen Q."/>
            <person name="Chen Z."/>
            <person name="Lan J."/>
            <person name="Che J."/>
            <person name="Ge C."/>
            <person name="Shi H."/>
            <person name="Pan Z."/>
            <person name="Liu X."/>
        </authorList>
    </citation>
    <scope>NUCLEOTIDE SEQUENCE [LARGE SCALE GENOMIC DNA]</scope>
    <source>
        <strain evidence="6">DSM 16467</strain>
    </source>
</reference>
<dbReference type="PRINTS" id="PR00260">
    <property type="entry name" value="CHEMTRNSDUCR"/>
</dbReference>
<dbReference type="SMART" id="SM00283">
    <property type="entry name" value="MA"/>
    <property type="match status" value="1"/>
</dbReference>
<comment type="caution">
    <text evidence="5">The sequence shown here is derived from an EMBL/GenBank/DDBJ whole genome shotgun (WGS) entry which is preliminary data.</text>
</comment>
<evidence type="ECO:0000313" key="6">
    <source>
        <dbReference type="Proteomes" id="UP000037558"/>
    </source>
</evidence>
<evidence type="ECO:0000256" key="1">
    <source>
        <dbReference type="ARBA" id="ARBA00023224"/>
    </source>
</evidence>
<keyword evidence="6" id="KW-1185">Reference proteome</keyword>
<dbReference type="GO" id="GO:0006935">
    <property type="term" value="P:chemotaxis"/>
    <property type="evidence" value="ECO:0007669"/>
    <property type="project" value="InterPro"/>
</dbReference>
<evidence type="ECO:0000256" key="2">
    <source>
        <dbReference type="ARBA" id="ARBA00029447"/>
    </source>
</evidence>
<dbReference type="InterPro" id="IPR004089">
    <property type="entry name" value="MCPsignal_dom"/>
</dbReference>
<sequence>MDLLSLFKQKNVEEQIRESAKRLNQEEYEMVIKGVEDLLGLLKEGSHKNSQKDSQITEYVSKVQTSMEEQSKELEKTADNIQQIIETTQTINVITSEVGEKSLSNIILVQEGYESIHSLTQQMDYIKNVFKEFEHTIVHLQKESKEISNFANVIEAIAEQTNLLALNASIEAARAGEHGRGFAVVADEVRKLADQSKGALVEIKGKVQTIISQVSGLSEDVKERMDDIESTKSMTDDTRNYFSKIYSSQEELNEKMQEIKKSTVMTLAEITTYSQKLDVVLDGFLSNNSRIKELHLFSQDKFVFSTETFSYITQLTFLLEAIKKGEL</sequence>
<dbReference type="Pfam" id="PF00015">
    <property type="entry name" value="MCPsignal"/>
    <property type="match status" value="1"/>
</dbReference>
<dbReference type="OrthoDB" id="9807021at2"/>
<dbReference type="PANTHER" id="PTHR32089:SF112">
    <property type="entry name" value="LYSOZYME-LIKE PROTEIN-RELATED"/>
    <property type="match status" value="1"/>
</dbReference>
<organism evidence="5 6">
    <name type="scientific">Priestia koreensis</name>
    <dbReference type="NCBI Taxonomy" id="284581"/>
    <lineage>
        <taxon>Bacteria</taxon>
        <taxon>Bacillati</taxon>
        <taxon>Bacillota</taxon>
        <taxon>Bacilli</taxon>
        <taxon>Bacillales</taxon>
        <taxon>Bacillaceae</taxon>
        <taxon>Priestia</taxon>
    </lineage>
</organism>
<dbReference type="EMBL" id="LILC01000013">
    <property type="protein sequence ID" value="KOO46470.1"/>
    <property type="molecule type" value="Genomic_DNA"/>
</dbReference>
<proteinExistence type="inferred from homology"/>
<dbReference type="GO" id="GO:0016020">
    <property type="term" value="C:membrane"/>
    <property type="evidence" value="ECO:0007669"/>
    <property type="project" value="InterPro"/>
</dbReference>
<evidence type="ECO:0000259" key="4">
    <source>
        <dbReference type="PROSITE" id="PS50111"/>
    </source>
</evidence>
<dbReference type="RefSeq" id="WP_053401565.1">
    <property type="nucleotide sequence ID" value="NZ_LILC01000013.1"/>
</dbReference>
<evidence type="ECO:0000313" key="5">
    <source>
        <dbReference type="EMBL" id="KOO46470.1"/>
    </source>
</evidence>
<accession>A0A0M0L5X7</accession>
<protein>
    <recommendedName>
        <fullName evidence="4">Methyl-accepting transducer domain-containing protein</fullName>
    </recommendedName>
</protein>
<evidence type="ECO:0000256" key="3">
    <source>
        <dbReference type="PROSITE-ProRule" id="PRU00284"/>
    </source>
</evidence>
<dbReference type="GO" id="GO:0007165">
    <property type="term" value="P:signal transduction"/>
    <property type="evidence" value="ECO:0007669"/>
    <property type="project" value="UniProtKB-KW"/>
</dbReference>
<dbReference type="InterPro" id="IPR004090">
    <property type="entry name" value="Chemotax_Me-accpt_rcpt"/>
</dbReference>
<name>A0A0M0L5X7_9BACI</name>
<dbReference type="Proteomes" id="UP000037558">
    <property type="component" value="Unassembled WGS sequence"/>
</dbReference>
<dbReference type="PATRIC" id="fig|284581.3.peg.2443"/>
<dbReference type="STRING" id="284581.AMD01_11635"/>
<dbReference type="GO" id="GO:0004888">
    <property type="term" value="F:transmembrane signaling receptor activity"/>
    <property type="evidence" value="ECO:0007669"/>
    <property type="project" value="InterPro"/>
</dbReference>
<gene>
    <name evidence="5" type="ORF">AMD01_11635</name>
</gene>
<dbReference type="PANTHER" id="PTHR32089">
    <property type="entry name" value="METHYL-ACCEPTING CHEMOTAXIS PROTEIN MCPB"/>
    <property type="match status" value="1"/>
</dbReference>
<dbReference type="SUPFAM" id="SSF58104">
    <property type="entry name" value="Methyl-accepting chemotaxis protein (MCP) signaling domain"/>
    <property type="match status" value="1"/>
</dbReference>
<comment type="similarity">
    <text evidence="2">Belongs to the methyl-accepting chemotaxis (MCP) protein family.</text>
</comment>
<keyword evidence="1 3" id="KW-0807">Transducer</keyword>
<feature type="domain" description="Methyl-accepting transducer" evidence="4">
    <location>
        <begin position="45"/>
        <end position="263"/>
    </location>
</feature>
<dbReference type="PROSITE" id="PS50111">
    <property type="entry name" value="CHEMOTAXIS_TRANSDUC_2"/>
    <property type="match status" value="1"/>
</dbReference>
<dbReference type="AlphaFoldDB" id="A0A0M0L5X7"/>